<keyword evidence="2" id="KW-1185">Reference proteome</keyword>
<dbReference type="STRING" id="7234.B4GUW6"/>
<evidence type="ECO:0000313" key="1">
    <source>
        <dbReference type="EMBL" id="EDW26503.1"/>
    </source>
</evidence>
<sequence>MEEKRIADYFVVAGMPEQPQLLQENIFNDSGRLRRPAPSNRLQTLASSFRCWARRCPRAMSCSNRRPPAYRRTSIMARSAPQSVIYTFVVARIAHHLLT</sequence>
<evidence type="ECO:0000313" key="2">
    <source>
        <dbReference type="Proteomes" id="UP000008744"/>
    </source>
</evidence>
<reference evidence="1 2" key="1">
    <citation type="journal article" date="2007" name="Nature">
        <title>Evolution of genes and genomes on the Drosophila phylogeny.</title>
        <authorList>
            <consortium name="Drosophila 12 Genomes Consortium"/>
            <person name="Clark A.G."/>
            <person name="Eisen M.B."/>
            <person name="Smith D.R."/>
            <person name="Bergman C.M."/>
            <person name="Oliver B."/>
            <person name="Markow T.A."/>
            <person name="Kaufman T.C."/>
            <person name="Kellis M."/>
            <person name="Gelbart W."/>
            <person name="Iyer V.N."/>
            <person name="Pollard D.A."/>
            <person name="Sackton T.B."/>
            <person name="Larracuente A.M."/>
            <person name="Singh N.D."/>
            <person name="Abad J.P."/>
            <person name="Abt D.N."/>
            <person name="Adryan B."/>
            <person name="Aguade M."/>
            <person name="Akashi H."/>
            <person name="Anderson W.W."/>
            <person name="Aquadro C.F."/>
            <person name="Ardell D.H."/>
            <person name="Arguello R."/>
            <person name="Artieri C.G."/>
            <person name="Barbash D.A."/>
            <person name="Barker D."/>
            <person name="Barsanti P."/>
            <person name="Batterham P."/>
            <person name="Batzoglou S."/>
            <person name="Begun D."/>
            <person name="Bhutkar A."/>
            <person name="Blanco E."/>
            <person name="Bosak S.A."/>
            <person name="Bradley R.K."/>
            <person name="Brand A.D."/>
            <person name="Brent M.R."/>
            <person name="Brooks A.N."/>
            <person name="Brown R.H."/>
            <person name="Butlin R.K."/>
            <person name="Caggese C."/>
            <person name="Calvi B.R."/>
            <person name="Bernardo de Carvalho A."/>
            <person name="Caspi A."/>
            <person name="Castrezana S."/>
            <person name="Celniker S.E."/>
            <person name="Chang J.L."/>
            <person name="Chapple C."/>
            <person name="Chatterji S."/>
            <person name="Chinwalla A."/>
            <person name="Civetta A."/>
            <person name="Clifton S.W."/>
            <person name="Comeron J.M."/>
            <person name="Costello J.C."/>
            <person name="Coyne J.A."/>
            <person name="Daub J."/>
            <person name="David R.G."/>
            <person name="Delcher A.L."/>
            <person name="Delehaunty K."/>
            <person name="Do C.B."/>
            <person name="Ebling H."/>
            <person name="Edwards K."/>
            <person name="Eickbush T."/>
            <person name="Evans J.D."/>
            <person name="Filipski A."/>
            <person name="Findeiss S."/>
            <person name="Freyhult E."/>
            <person name="Fulton L."/>
            <person name="Fulton R."/>
            <person name="Garcia A.C."/>
            <person name="Gardiner A."/>
            <person name="Garfield D.A."/>
            <person name="Garvin B.E."/>
            <person name="Gibson G."/>
            <person name="Gilbert D."/>
            <person name="Gnerre S."/>
            <person name="Godfrey J."/>
            <person name="Good R."/>
            <person name="Gotea V."/>
            <person name="Gravely B."/>
            <person name="Greenberg A.J."/>
            <person name="Griffiths-Jones S."/>
            <person name="Gross S."/>
            <person name="Guigo R."/>
            <person name="Gustafson E.A."/>
            <person name="Haerty W."/>
            <person name="Hahn M.W."/>
            <person name="Halligan D.L."/>
            <person name="Halpern A.L."/>
            <person name="Halter G.M."/>
            <person name="Han M.V."/>
            <person name="Heger A."/>
            <person name="Hillier L."/>
            <person name="Hinrichs A.S."/>
            <person name="Holmes I."/>
            <person name="Hoskins R.A."/>
            <person name="Hubisz M.J."/>
            <person name="Hultmark D."/>
            <person name="Huntley M.A."/>
            <person name="Jaffe D.B."/>
            <person name="Jagadeeshan S."/>
            <person name="Jeck W.R."/>
            <person name="Johnson J."/>
            <person name="Jones C.D."/>
            <person name="Jordan W.C."/>
            <person name="Karpen G.H."/>
            <person name="Kataoka E."/>
            <person name="Keightley P.D."/>
            <person name="Kheradpour P."/>
            <person name="Kirkness E.F."/>
            <person name="Koerich L.B."/>
            <person name="Kristiansen K."/>
            <person name="Kudrna D."/>
            <person name="Kulathinal R.J."/>
            <person name="Kumar S."/>
            <person name="Kwok R."/>
            <person name="Lander E."/>
            <person name="Langley C.H."/>
            <person name="Lapoint R."/>
            <person name="Lazzaro B.P."/>
            <person name="Lee S.J."/>
            <person name="Levesque L."/>
            <person name="Li R."/>
            <person name="Lin C.F."/>
            <person name="Lin M.F."/>
            <person name="Lindblad-Toh K."/>
            <person name="Llopart A."/>
            <person name="Long M."/>
            <person name="Low L."/>
            <person name="Lozovsky E."/>
            <person name="Lu J."/>
            <person name="Luo M."/>
            <person name="Machado C.A."/>
            <person name="Makalowski W."/>
            <person name="Marzo M."/>
            <person name="Matsuda M."/>
            <person name="Matzkin L."/>
            <person name="McAllister B."/>
            <person name="McBride C.S."/>
            <person name="McKernan B."/>
            <person name="McKernan K."/>
            <person name="Mendez-Lago M."/>
            <person name="Minx P."/>
            <person name="Mollenhauer M.U."/>
            <person name="Montooth K."/>
            <person name="Mount S.M."/>
            <person name="Mu X."/>
            <person name="Myers E."/>
            <person name="Negre B."/>
            <person name="Newfeld S."/>
            <person name="Nielsen R."/>
            <person name="Noor M.A."/>
            <person name="O'Grady P."/>
            <person name="Pachter L."/>
            <person name="Papaceit M."/>
            <person name="Parisi M.J."/>
            <person name="Parisi M."/>
            <person name="Parts L."/>
            <person name="Pedersen J.S."/>
            <person name="Pesole G."/>
            <person name="Phillippy A.M."/>
            <person name="Ponting C.P."/>
            <person name="Pop M."/>
            <person name="Porcelli D."/>
            <person name="Powell J.R."/>
            <person name="Prohaska S."/>
            <person name="Pruitt K."/>
            <person name="Puig M."/>
            <person name="Quesneville H."/>
            <person name="Ram K.R."/>
            <person name="Rand D."/>
            <person name="Rasmussen M.D."/>
            <person name="Reed L.K."/>
            <person name="Reenan R."/>
            <person name="Reily A."/>
            <person name="Remington K.A."/>
            <person name="Rieger T.T."/>
            <person name="Ritchie M.G."/>
            <person name="Robin C."/>
            <person name="Rogers Y.H."/>
            <person name="Rohde C."/>
            <person name="Rozas J."/>
            <person name="Rubenfield M.J."/>
            <person name="Ruiz A."/>
            <person name="Russo S."/>
            <person name="Salzberg S.L."/>
            <person name="Sanchez-Gracia A."/>
            <person name="Saranga D.J."/>
            <person name="Sato H."/>
            <person name="Schaeffer S.W."/>
            <person name="Schatz M.C."/>
            <person name="Schlenke T."/>
            <person name="Schwartz R."/>
            <person name="Segarra C."/>
            <person name="Singh R.S."/>
            <person name="Sirot L."/>
            <person name="Sirota M."/>
            <person name="Sisneros N.B."/>
            <person name="Smith C.D."/>
            <person name="Smith T.F."/>
            <person name="Spieth J."/>
            <person name="Stage D.E."/>
            <person name="Stark A."/>
            <person name="Stephan W."/>
            <person name="Strausberg R.L."/>
            <person name="Strempel S."/>
            <person name="Sturgill D."/>
            <person name="Sutton G."/>
            <person name="Sutton G.G."/>
            <person name="Tao W."/>
            <person name="Teichmann S."/>
            <person name="Tobari Y.N."/>
            <person name="Tomimura Y."/>
            <person name="Tsolas J.M."/>
            <person name="Valente V.L."/>
            <person name="Venter E."/>
            <person name="Venter J.C."/>
            <person name="Vicario S."/>
            <person name="Vieira F.G."/>
            <person name="Vilella A.J."/>
            <person name="Villasante A."/>
            <person name="Walenz B."/>
            <person name="Wang J."/>
            <person name="Wasserman M."/>
            <person name="Watts T."/>
            <person name="Wilson D."/>
            <person name="Wilson R.K."/>
            <person name="Wing R.A."/>
            <person name="Wolfner M.F."/>
            <person name="Wong A."/>
            <person name="Wong G.K."/>
            <person name="Wu C.I."/>
            <person name="Wu G."/>
            <person name="Yamamoto D."/>
            <person name="Yang H.P."/>
            <person name="Yang S.P."/>
            <person name="Yorke J.A."/>
            <person name="Yoshida K."/>
            <person name="Zdobnov E."/>
            <person name="Zhang P."/>
            <person name="Zhang Y."/>
            <person name="Zimin A.V."/>
            <person name="Baldwin J."/>
            <person name="Abdouelleil A."/>
            <person name="Abdulkadir J."/>
            <person name="Abebe A."/>
            <person name="Abera B."/>
            <person name="Abreu J."/>
            <person name="Acer S.C."/>
            <person name="Aftuck L."/>
            <person name="Alexander A."/>
            <person name="An P."/>
            <person name="Anderson E."/>
            <person name="Anderson S."/>
            <person name="Arachi H."/>
            <person name="Azer M."/>
            <person name="Bachantsang P."/>
            <person name="Barry A."/>
            <person name="Bayul T."/>
            <person name="Berlin A."/>
            <person name="Bessette D."/>
            <person name="Bloom T."/>
            <person name="Blye J."/>
            <person name="Boguslavskiy L."/>
            <person name="Bonnet C."/>
            <person name="Boukhgalter B."/>
            <person name="Bourzgui I."/>
            <person name="Brown A."/>
            <person name="Cahill P."/>
            <person name="Channer S."/>
            <person name="Cheshatsang Y."/>
            <person name="Chuda L."/>
            <person name="Citroen M."/>
            <person name="Collymore A."/>
            <person name="Cooke P."/>
            <person name="Costello M."/>
            <person name="D'Aco K."/>
            <person name="Daza R."/>
            <person name="De Haan G."/>
            <person name="DeGray S."/>
            <person name="DeMaso C."/>
            <person name="Dhargay N."/>
            <person name="Dooley K."/>
            <person name="Dooley E."/>
            <person name="Doricent M."/>
            <person name="Dorje P."/>
            <person name="Dorjee K."/>
            <person name="Dupes A."/>
            <person name="Elong R."/>
            <person name="Falk J."/>
            <person name="Farina A."/>
            <person name="Faro S."/>
            <person name="Ferguson D."/>
            <person name="Fisher S."/>
            <person name="Foley C.D."/>
            <person name="Franke A."/>
            <person name="Friedrich D."/>
            <person name="Gadbois L."/>
            <person name="Gearin G."/>
            <person name="Gearin C.R."/>
            <person name="Giannoukos G."/>
            <person name="Goode T."/>
            <person name="Graham J."/>
            <person name="Grandbois E."/>
            <person name="Grewal S."/>
            <person name="Gyaltsen K."/>
            <person name="Hafez N."/>
            <person name="Hagos B."/>
            <person name="Hall J."/>
            <person name="Henson C."/>
            <person name="Hollinger A."/>
            <person name="Honan T."/>
            <person name="Huard M.D."/>
            <person name="Hughes L."/>
            <person name="Hurhula B."/>
            <person name="Husby M.E."/>
            <person name="Kamat A."/>
            <person name="Kanga B."/>
            <person name="Kashin S."/>
            <person name="Khazanovich D."/>
            <person name="Kisner P."/>
            <person name="Lance K."/>
            <person name="Lara M."/>
            <person name="Lee W."/>
            <person name="Lennon N."/>
            <person name="Letendre F."/>
            <person name="LeVine R."/>
            <person name="Lipovsky A."/>
            <person name="Liu X."/>
            <person name="Liu J."/>
            <person name="Liu S."/>
            <person name="Lokyitsang T."/>
            <person name="Lokyitsang Y."/>
            <person name="Lubonja R."/>
            <person name="Lui A."/>
            <person name="MacDonald P."/>
            <person name="Magnisalis V."/>
            <person name="Maru K."/>
            <person name="Matthews C."/>
            <person name="McCusker W."/>
            <person name="McDonough S."/>
            <person name="Mehta T."/>
            <person name="Meldrim J."/>
            <person name="Meneus L."/>
            <person name="Mihai O."/>
            <person name="Mihalev A."/>
            <person name="Mihova T."/>
            <person name="Mittelman R."/>
            <person name="Mlenga V."/>
            <person name="Montmayeur A."/>
            <person name="Mulrain L."/>
            <person name="Navidi A."/>
            <person name="Naylor J."/>
            <person name="Negash T."/>
            <person name="Nguyen T."/>
            <person name="Nguyen N."/>
            <person name="Nicol R."/>
            <person name="Norbu C."/>
            <person name="Norbu N."/>
            <person name="Novod N."/>
            <person name="O'Neill B."/>
            <person name="Osman S."/>
            <person name="Markiewicz E."/>
            <person name="Oyono O.L."/>
            <person name="Patti C."/>
            <person name="Phunkhang P."/>
            <person name="Pierre F."/>
            <person name="Priest M."/>
            <person name="Raghuraman S."/>
            <person name="Rege F."/>
            <person name="Reyes R."/>
            <person name="Rise C."/>
            <person name="Rogov P."/>
            <person name="Ross K."/>
            <person name="Ryan E."/>
            <person name="Settipalli S."/>
            <person name="Shea T."/>
            <person name="Sherpa N."/>
            <person name="Shi L."/>
            <person name="Shih D."/>
            <person name="Sparrow T."/>
            <person name="Spaulding J."/>
            <person name="Stalker J."/>
            <person name="Stange-Thomann N."/>
            <person name="Stavropoulos S."/>
            <person name="Stone C."/>
            <person name="Strader C."/>
            <person name="Tesfaye S."/>
            <person name="Thomson T."/>
            <person name="Thoulutsang Y."/>
            <person name="Thoulutsang D."/>
            <person name="Topham K."/>
            <person name="Topping I."/>
            <person name="Tsamla T."/>
            <person name="Vassiliev H."/>
            <person name="Vo A."/>
            <person name="Wangchuk T."/>
            <person name="Wangdi T."/>
            <person name="Weiand M."/>
            <person name="Wilkinson J."/>
            <person name="Wilson A."/>
            <person name="Yadav S."/>
            <person name="Young G."/>
            <person name="Yu Q."/>
            <person name="Zembek L."/>
            <person name="Zhong D."/>
            <person name="Zimmer A."/>
            <person name="Zwirko Z."/>
            <person name="Jaffe D.B."/>
            <person name="Alvarez P."/>
            <person name="Brockman W."/>
            <person name="Butler J."/>
            <person name="Chin C."/>
            <person name="Gnerre S."/>
            <person name="Grabherr M."/>
            <person name="Kleber M."/>
            <person name="Mauceli E."/>
            <person name="MacCallum I."/>
        </authorList>
    </citation>
    <scope>NUCLEOTIDE SEQUENCE [LARGE SCALE GENOMIC DNA]</scope>
    <source>
        <strain evidence="2">MSH-3 / Tucson 14011-0111.49</strain>
    </source>
</reference>
<proteinExistence type="predicted"/>
<dbReference type="AlphaFoldDB" id="B4GUW6"/>
<dbReference type="EMBL" id="CH479192">
    <property type="protein sequence ID" value="EDW26503.1"/>
    <property type="molecule type" value="Genomic_DNA"/>
</dbReference>
<accession>B4GUW6</accession>
<dbReference type="Proteomes" id="UP000008744">
    <property type="component" value="Unassembled WGS sequence"/>
</dbReference>
<protein>
    <submittedName>
        <fullName evidence="1">GL12946</fullName>
    </submittedName>
</protein>
<organism evidence="2">
    <name type="scientific">Drosophila persimilis</name>
    <name type="common">Fruit fly</name>
    <dbReference type="NCBI Taxonomy" id="7234"/>
    <lineage>
        <taxon>Eukaryota</taxon>
        <taxon>Metazoa</taxon>
        <taxon>Ecdysozoa</taxon>
        <taxon>Arthropoda</taxon>
        <taxon>Hexapoda</taxon>
        <taxon>Insecta</taxon>
        <taxon>Pterygota</taxon>
        <taxon>Neoptera</taxon>
        <taxon>Endopterygota</taxon>
        <taxon>Diptera</taxon>
        <taxon>Brachycera</taxon>
        <taxon>Muscomorpha</taxon>
        <taxon>Ephydroidea</taxon>
        <taxon>Drosophilidae</taxon>
        <taxon>Drosophila</taxon>
        <taxon>Sophophora</taxon>
    </lineage>
</organism>
<dbReference type="HOGENOM" id="CLU_2322796_0_0_1"/>
<name>B4GUW6_DROPE</name>
<gene>
    <name evidence="1" type="primary">Dper\GL12946</name>
    <name evidence="1" type="ORF">Dper_GL12946</name>
</gene>